<dbReference type="AlphaFoldDB" id="A0A0M2QBH3"/>
<organism evidence="1 2">
    <name type="scientific">Burkholderia gladioli</name>
    <name type="common">Pseudomonas marginata</name>
    <name type="synonym">Phytomonas marginata</name>
    <dbReference type="NCBI Taxonomy" id="28095"/>
    <lineage>
        <taxon>Bacteria</taxon>
        <taxon>Pseudomonadati</taxon>
        <taxon>Pseudomonadota</taxon>
        <taxon>Betaproteobacteria</taxon>
        <taxon>Burkholderiales</taxon>
        <taxon>Burkholderiaceae</taxon>
        <taxon>Burkholderia</taxon>
    </lineage>
</organism>
<dbReference type="EMBL" id="PDDY01000001">
    <property type="protein sequence ID" value="PEH43303.1"/>
    <property type="molecule type" value="Genomic_DNA"/>
</dbReference>
<comment type="caution">
    <text evidence="1">The sequence shown here is derived from an EMBL/GenBank/DDBJ whole genome shotgun (WGS) entry which is preliminary data.</text>
</comment>
<accession>A0A0M2QBH3</accession>
<evidence type="ECO:0000313" key="2">
    <source>
        <dbReference type="Proteomes" id="UP000220629"/>
    </source>
</evidence>
<dbReference type="PANTHER" id="PTHR39199">
    <property type="entry name" value="BLR5128 PROTEIN"/>
    <property type="match status" value="1"/>
</dbReference>
<dbReference type="InterPro" id="IPR045865">
    <property type="entry name" value="ACT-like_dom_sf"/>
</dbReference>
<dbReference type="SUPFAM" id="SSF55021">
    <property type="entry name" value="ACT-like"/>
    <property type="match status" value="2"/>
</dbReference>
<dbReference type="Gene3D" id="3.30.2130.10">
    <property type="entry name" value="VC0802-like"/>
    <property type="match status" value="1"/>
</dbReference>
<dbReference type="RefSeq" id="WP_013691124.1">
    <property type="nucleotide sequence ID" value="NZ_CADEPO010000008.1"/>
</dbReference>
<dbReference type="Pfam" id="PF13840">
    <property type="entry name" value="ACT_7"/>
    <property type="match status" value="1"/>
</dbReference>
<evidence type="ECO:0000313" key="1">
    <source>
        <dbReference type="EMBL" id="PEH43303.1"/>
    </source>
</evidence>
<dbReference type="OMA" id="FCIIRER"/>
<dbReference type="InterPro" id="IPR027795">
    <property type="entry name" value="CASTOR_ACT_dom"/>
</dbReference>
<dbReference type="Proteomes" id="UP000220629">
    <property type="component" value="Unassembled WGS sequence"/>
</dbReference>
<name>A0A0M2QBH3_BURGA</name>
<dbReference type="InterPro" id="IPR018717">
    <property type="entry name" value="DUF2241"/>
</dbReference>
<protein>
    <submittedName>
        <fullName evidence="1">Uncharacterized protein</fullName>
    </submittedName>
</protein>
<dbReference type="PANTHER" id="PTHR39199:SF1">
    <property type="entry name" value="BLR5128 PROTEIN"/>
    <property type="match status" value="1"/>
</dbReference>
<sequence>MNRAPEGQTDLQRLLSGIDPLLDEVIYTFCTVPCDTPGTPAGCICSFDEREGRTLILPLETARECGLQAAGEWARITLQIHSSLEAVGFIATVATALAREGISANVMSGYYHDHVFVQWARRHQAIDAIRCLALDAGPASAT</sequence>
<proteinExistence type="predicted"/>
<reference evidence="2" key="1">
    <citation type="submission" date="2017-09" db="EMBL/GenBank/DDBJ databases">
        <title>FDA dAtabase for Regulatory Grade micrObial Sequences (FDA-ARGOS): Supporting development and validation of Infectious Disease Dx tests.</title>
        <authorList>
            <person name="Minogue T."/>
            <person name="Wolcott M."/>
            <person name="Wasieloski L."/>
            <person name="Aguilar W."/>
            <person name="Moore D."/>
            <person name="Tallon L."/>
            <person name="Sadzewicz L."/>
            <person name="Ott S."/>
            <person name="Zhao X."/>
            <person name="Nagaraj S."/>
            <person name="Vavikolanu K."/>
            <person name="Aluvathingal J."/>
            <person name="Nadendla S."/>
            <person name="Sichtig H."/>
        </authorList>
    </citation>
    <scope>NUCLEOTIDE SEQUENCE [LARGE SCALE GENOMIC DNA]</scope>
    <source>
        <strain evidence="2">FDAARGOS_390</strain>
    </source>
</reference>
<dbReference type="Pfam" id="PF10000">
    <property type="entry name" value="ACT_3"/>
    <property type="match status" value="1"/>
</dbReference>
<gene>
    <name evidence="1" type="ORF">CRM94_14745</name>
</gene>